<reference evidence="3 4" key="1">
    <citation type="journal article" date="2019" name="Emerg. Microbes Infect.">
        <title>Comprehensive subspecies identification of 175 nontuberculous mycobacteria species based on 7547 genomic profiles.</title>
        <authorList>
            <person name="Matsumoto Y."/>
            <person name="Kinjo T."/>
            <person name="Motooka D."/>
            <person name="Nabeya D."/>
            <person name="Jung N."/>
            <person name="Uechi K."/>
            <person name="Horii T."/>
            <person name="Iida T."/>
            <person name="Fujita J."/>
            <person name="Nakamura S."/>
        </authorList>
    </citation>
    <scope>NUCLEOTIDE SEQUENCE [LARGE SCALE GENOMIC DNA]</scope>
    <source>
        <strain evidence="3 4">JCM 16018</strain>
    </source>
</reference>
<dbReference type="Pfam" id="PF14032">
    <property type="entry name" value="PknH_C"/>
    <property type="match status" value="1"/>
</dbReference>
<sequence length="262" mass="27224">MSAVSRTHQGGPTTGAPNTGSAGCRPRFAPTARWALLAAVALAVVLSGCTTTATGHPAAAPDLGHWQPAAILPQNLADLLLKETEVNAIGHTTAMAVRKPVSRMWHDENMVSNPGCLGIYSPAEAADYQGSNWTAVQGQILDDAAPVAPEHALVQVLIGFRDADSARQFFSQAKTRWTGCADRSITVTTPGHAPVTWDLGAPQATDTTLASMQTQPGGRGAPCQRAMGLANNVIVDALWCGFDTTSEASDIVSKTTAAISQA</sequence>
<accession>A0A7I7P4T0</accession>
<proteinExistence type="predicted"/>
<dbReference type="InterPro" id="IPR038232">
    <property type="entry name" value="PknH-like_Extracell_sf"/>
</dbReference>
<keyword evidence="4" id="KW-1185">Reference proteome</keyword>
<dbReference type="RefSeq" id="WP_163683491.1">
    <property type="nucleotide sequence ID" value="NZ_AP022582.1"/>
</dbReference>
<evidence type="ECO:0000313" key="4">
    <source>
        <dbReference type="Proteomes" id="UP000466632"/>
    </source>
</evidence>
<feature type="compositionally biased region" description="Polar residues" evidence="1">
    <location>
        <begin position="1"/>
        <end position="21"/>
    </location>
</feature>
<dbReference type="AlphaFoldDB" id="A0A7I7P4T0"/>
<dbReference type="EMBL" id="AP022582">
    <property type="protein sequence ID" value="BBY03881.1"/>
    <property type="molecule type" value="Genomic_DNA"/>
</dbReference>
<dbReference type="Proteomes" id="UP000466632">
    <property type="component" value="Chromosome"/>
</dbReference>
<dbReference type="PROSITE" id="PS51257">
    <property type="entry name" value="PROKAR_LIPOPROTEIN"/>
    <property type="match status" value="1"/>
</dbReference>
<dbReference type="KEGG" id="mseo:MSEO_43800"/>
<name>A0A7I7P4T0_9MYCO</name>
<feature type="region of interest" description="Disordered" evidence="1">
    <location>
        <begin position="1"/>
        <end position="24"/>
    </location>
</feature>
<feature type="domain" description="PknH-like extracellular" evidence="2">
    <location>
        <begin position="74"/>
        <end position="255"/>
    </location>
</feature>
<organism evidence="3 4">
    <name type="scientific">Mycobacterium seoulense</name>
    <dbReference type="NCBI Taxonomy" id="386911"/>
    <lineage>
        <taxon>Bacteria</taxon>
        <taxon>Bacillati</taxon>
        <taxon>Actinomycetota</taxon>
        <taxon>Actinomycetes</taxon>
        <taxon>Mycobacteriales</taxon>
        <taxon>Mycobacteriaceae</taxon>
        <taxon>Mycobacterium</taxon>
    </lineage>
</organism>
<evidence type="ECO:0000259" key="2">
    <source>
        <dbReference type="Pfam" id="PF14032"/>
    </source>
</evidence>
<evidence type="ECO:0000256" key="1">
    <source>
        <dbReference type="SAM" id="MobiDB-lite"/>
    </source>
</evidence>
<dbReference type="Gene3D" id="3.40.1000.70">
    <property type="entry name" value="PknH-like extracellular domain"/>
    <property type="match status" value="1"/>
</dbReference>
<gene>
    <name evidence="3" type="ORF">MSEO_43800</name>
</gene>
<evidence type="ECO:0000313" key="3">
    <source>
        <dbReference type="EMBL" id="BBY03881.1"/>
    </source>
</evidence>
<protein>
    <recommendedName>
        <fullName evidence="2">PknH-like extracellular domain-containing protein</fullName>
    </recommendedName>
</protein>
<dbReference type="InterPro" id="IPR026954">
    <property type="entry name" value="PknH-like_Extracell"/>
</dbReference>